<dbReference type="Pfam" id="PF09346">
    <property type="entry name" value="SMI1_KNR4"/>
    <property type="match status" value="1"/>
</dbReference>
<reference evidence="3" key="1">
    <citation type="submission" date="2016-03" db="EMBL/GenBank/DDBJ databases">
        <authorList>
            <person name="Lee Y.-S."/>
            <person name="Choi Y.-L."/>
        </authorList>
    </citation>
    <scope>NUCLEOTIDE SEQUENCE [LARGE SCALE GENOMIC DNA]</scope>
    <source>
        <strain evidence="3">DAU221</strain>
    </source>
</reference>
<feature type="domain" description="Knr4/Smi1-like" evidence="1">
    <location>
        <begin position="24"/>
        <end position="156"/>
    </location>
</feature>
<organism evidence="2 3">
    <name type="scientific">Microbulbifer thermotolerans</name>
    <dbReference type="NCBI Taxonomy" id="252514"/>
    <lineage>
        <taxon>Bacteria</taxon>
        <taxon>Pseudomonadati</taxon>
        <taxon>Pseudomonadota</taxon>
        <taxon>Gammaproteobacteria</taxon>
        <taxon>Cellvibrionales</taxon>
        <taxon>Microbulbiferaceae</taxon>
        <taxon>Microbulbifer</taxon>
    </lineage>
</organism>
<evidence type="ECO:0000313" key="3">
    <source>
        <dbReference type="Proteomes" id="UP000076077"/>
    </source>
</evidence>
<dbReference type="InterPro" id="IPR018958">
    <property type="entry name" value="Knr4/Smi1-like_dom"/>
</dbReference>
<dbReference type="InterPro" id="IPR051873">
    <property type="entry name" value="KNR4/SMI1_regulator"/>
</dbReference>
<dbReference type="InterPro" id="IPR037883">
    <property type="entry name" value="Knr4/Smi1-like_sf"/>
</dbReference>
<dbReference type="KEGG" id="mthd:A3224_14490"/>
<evidence type="ECO:0000259" key="1">
    <source>
        <dbReference type="Pfam" id="PF09346"/>
    </source>
</evidence>
<proteinExistence type="predicted"/>
<keyword evidence="3" id="KW-1185">Reference proteome</keyword>
<accession>A0A143HQD0</accession>
<protein>
    <recommendedName>
        <fullName evidence="1">Knr4/Smi1-like domain-containing protein</fullName>
    </recommendedName>
</protein>
<dbReference type="OrthoDB" id="7593948at2"/>
<dbReference type="PANTHER" id="PTHR47432:SF1">
    <property type="entry name" value="CELL WALL ASSEMBLY REGULATOR SMI1"/>
    <property type="match status" value="1"/>
</dbReference>
<sequence length="208" mass="23444">MFGNIESILKQKAPLILEAFQGAAEESKIEQLESLVGTVLPNGLKQMYRSRNGFDNEKVANLFYGFPFLDIDVIIQAQEKLKSSNNLEPLRYADHEIKSDYTFGLKRIAIGDDSGTSLLCVDLDPSDTGSYGQIILVDYDMGVALRLNSSVEELLQQFEADLSNDKYSLQEDALEDGVHWLKPSKEIDPVNWFNSPRWQYVNTALKNS</sequence>
<dbReference type="SUPFAM" id="SSF160631">
    <property type="entry name" value="SMI1/KNR4-like"/>
    <property type="match status" value="1"/>
</dbReference>
<dbReference type="PANTHER" id="PTHR47432">
    <property type="entry name" value="CELL WALL ASSEMBLY REGULATOR SMI1"/>
    <property type="match status" value="1"/>
</dbReference>
<dbReference type="Proteomes" id="UP000076077">
    <property type="component" value="Chromosome"/>
</dbReference>
<dbReference type="EMBL" id="CP014864">
    <property type="protein sequence ID" value="AMX03630.1"/>
    <property type="molecule type" value="Genomic_DNA"/>
</dbReference>
<name>A0A143HQD0_MICTH</name>
<gene>
    <name evidence="2" type="ORF">A3224_14490</name>
</gene>
<dbReference type="AlphaFoldDB" id="A0A143HQD0"/>
<dbReference type="RefSeq" id="WP_067156203.1">
    <property type="nucleotide sequence ID" value="NZ_CP014864.1"/>
</dbReference>
<evidence type="ECO:0000313" key="2">
    <source>
        <dbReference type="EMBL" id="AMX03630.1"/>
    </source>
</evidence>
<dbReference type="GeneID" id="76609242"/>
<dbReference type="Gene3D" id="3.40.1580.10">
    <property type="entry name" value="SMI1/KNR4-like"/>
    <property type="match status" value="1"/>
</dbReference>